<evidence type="ECO:0000313" key="2">
    <source>
        <dbReference type="EMBL" id="CAE0794513.1"/>
    </source>
</evidence>
<gene>
    <name evidence="2" type="ORF">EGYM00163_LOCUS5631</name>
</gene>
<organism evidence="2">
    <name type="scientific">Eutreptiella gymnastica</name>
    <dbReference type="NCBI Taxonomy" id="73025"/>
    <lineage>
        <taxon>Eukaryota</taxon>
        <taxon>Discoba</taxon>
        <taxon>Euglenozoa</taxon>
        <taxon>Euglenida</taxon>
        <taxon>Spirocuta</taxon>
        <taxon>Euglenophyceae</taxon>
        <taxon>Eutreptiales</taxon>
        <taxon>Eutreptiaceae</taxon>
        <taxon>Eutreptiella</taxon>
    </lineage>
</organism>
<sequence>MNYMTKIIGLAEAVSPSAAAILSTFIDEQKAKLKGGATLGNKPPSLIARLWGLVILGFVGYFVIGMIEAFAQQEAADEDERANTTLLVKHKSDSRAKFPDRVERKGAAAQPKETLRSRKVLVVVLLTTFGVAHFLGGFLGHYHIASLIAQLFALAVVGAYMGWKVVSDFCGTFLLCFGVMWVPHLARIPQVAEFLETLA</sequence>
<dbReference type="AlphaFoldDB" id="A0A7S4FHA0"/>
<keyword evidence="1" id="KW-1133">Transmembrane helix</keyword>
<dbReference type="EMBL" id="HBJA01017587">
    <property type="protein sequence ID" value="CAE0794513.1"/>
    <property type="molecule type" value="Transcribed_RNA"/>
</dbReference>
<reference evidence="2" key="1">
    <citation type="submission" date="2021-01" db="EMBL/GenBank/DDBJ databases">
        <authorList>
            <person name="Corre E."/>
            <person name="Pelletier E."/>
            <person name="Niang G."/>
            <person name="Scheremetjew M."/>
            <person name="Finn R."/>
            <person name="Kale V."/>
            <person name="Holt S."/>
            <person name="Cochrane G."/>
            <person name="Meng A."/>
            <person name="Brown T."/>
            <person name="Cohen L."/>
        </authorList>
    </citation>
    <scope>NUCLEOTIDE SEQUENCE</scope>
    <source>
        <strain evidence="2">CCMP1594</strain>
    </source>
</reference>
<proteinExistence type="predicted"/>
<evidence type="ECO:0000256" key="1">
    <source>
        <dbReference type="SAM" id="Phobius"/>
    </source>
</evidence>
<accession>A0A7S4FHA0</accession>
<feature type="transmembrane region" description="Helical" evidence="1">
    <location>
        <begin position="144"/>
        <end position="162"/>
    </location>
</feature>
<keyword evidence="1" id="KW-0812">Transmembrane</keyword>
<name>A0A7S4FHA0_9EUGL</name>
<keyword evidence="1" id="KW-0472">Membrane</keyword>
<feature type="transmembrane region" description="Helical" evidence="1">
    <location>
        <begin position="46"/>
        <end position="64"/>
    </location>
</feature>
<protein>
    <submittedName>
        <fullName evidence="2">Uncharacterized protein</fullName>
    </submittedName>
</protein>
<feature type="transmembrane region" description="Helical" evidence="1">
    <location>
        <begin position="7"/>
        <end position="26"/>
    </location>
</feature>
<feature type="transmembrane region" description="Helical" evidence="1">
    <location>
        <begin position="120"/>
        <end position="138"/>
    </location>
</feature>